<gene>
    <name evidence="1" type="ORF">ET33_28295</name>
</gene>
<accession>A0A081NUF5</accession>
<proteinExistence type="predicted"/>
<dbReference type="Pfam" id="PF13618">
    <property type="entry name" value="Gluconate_2-dh3"/>
    <property type="match status" value="1"/>
</dbReference>
<dbReference type="InterPro" id="IPR027056">
    <property type="entry name" value="Gluconate_2DH_su3"/>
</dbReference>
<reference evidence="1 2" key="1">
    <citation type="submission" date="2014-06" db="EMBL/GenBank/DDBJ databases">
        <title>Draft genome sequence of Paenibacillus sp. MSt1.</title>
        <authorList>
            <person name="Aw Y.K."/>
            <person name="Ong K.S."/>
            <person name="Gan H.M."/>
            <person name="Lee S.M."/>
        </authorList>
    </citation>
    <scope>NUCLEOTIDE SEQUENCE [LARGE SCALE GENOMIC DNA]</scope>
    <source>
        <strain evidence="1 2">MSt1</strain>
    </source>
</reference>
<dbReference type="RefSeq" id="WP_036692614.1">
    <property type="nucleotide sequence ID" value="NZ_JNVM01000046.1"/>
</dbReference>
<sequence>MKKLTRYPSYDVMHEKDAWDDHTQRIVLSRLHTTGDYVFLTTVEAEHLRAWCSLLVDDERPEIIQFVLDHIDRTLAGGQESQRKSGEPEAAVLVREGLHALDIACQTIHTERFFQLQPKQKKNLMLDVSSNQAVPIEVWQHVPQAALFKKLLNLTVEAYYSHPEIWSEIGYGGPAYPRGYVRMHPGQLDPWEPKEEKQQHEA</sequence>
<dbReference type="AlphaFoldDB" id="A0A081NUF5"/>
<dbReference type="eggNOG" id="ENOG5032RMA">
    <property type="taxonomic scope" value="Bacteria"/>
</dbReference>
<keyword evidence="2" id="KW-1185">Reference proteome</keyword>
<dbReference type="Proteomes" id="UP000028123">
    <property type="component" value="Unassembled WGS sequence"/>
</dbReference>
<evidence type="ECO:0000313" key="2">
    <source>
        <dbReference type="Proteomes" id="UP000028123"/>
    </source>
</evidence>
<evidence type="ECO:0008006" key="3">
    <source>
        <dbReference type="Google" id="ProtNLM"/>
    </source>
</evidence>
<evidence type="ECO:0000313" key="1">
    <source>
        <dbReference type="EMBL" id="KEQ22078.1"/>
    </source>
</evidence>
<comment type="caution">
    <text evidence="1">The sequence shown here is derived from an EMBL/GenBank/DDBJ whole genome shotgun (WGS) entry which is preliminary data.</text>
</comment>
<organism evidence="1 2">
    <name type="scientific">Paenibacillus tyrfis</name>
    <dbReference type="NCBI Taxonomy" id="1501230"/>
    <lineage>
        <taxon>Bacteria</taxon>
        <taxon>Bacillati</taxon>
        <taxon>Bacillota</taxon>
        <taxon>Bacilli</taxon>
        <taxon>Bacillales</taxon>
        <taxon>Paenibacillaceae</taxon>
        <taxon>Paenibacillus</taxon>
    </lineage>
</organism>
<protein>
    <recommendedName>
        <fullName evidence="3">Gluconate 2-dehydrogenase</fullName>
    </recommendedName>
</protein>
<name>A0A081NUF5_9BACL</name>
<dbReference type="OrthoDB" id="63962at2"/>
<dbReference type="EMBL" id="JNVM01000046">
    <property type="protein sequence ID" value="KEQ22078.1"/>
    <property type="molecule type" value="Genomic_DNA"/>
</dbReference>